<evidence type="ECO:0000313" key="3">
    <source>
        <dbReference type="Proteomes" id="UP000317238"/>
    </source>
</evidence>
<keyword evidence="1" id="KW-1133">Transmembrane helix</keyword>
<evidence type="ECO:0008006" key="4">
    <source>
        <dbReference type="Google" id="ProtNLM"/>
    </source>
</evidence>
<protein>
    <recommendedName>
        <fullName evidence="4">DUF502 domain-containing protein</fullName>
    </recommendedName>
</protein>
<sequence>MSDVPTPSDSDSPQADDMADAIRVASSRAESRGGTIRRAILRGLGVVLPPLLTIVVLIWAWNAIESYVLRPVESGIRHAIVWYVNDTLADIPEGAQASTESGRRLDGFFYEGTNYVPGPNGFRFLPDYVVNKVDDNADYFGPFTPGPASASAYWHRYVELTYMPRSIVVPVFLIVFLTVLYFLGRVFAGGVGRWFVASFDAAILRIPIVNKVYGSVKQITDFAFDDREIEFNRVVAIQYPREGIWSIGFVTGGSMLEITEACGEPTLSVLMPTSPMPMTGFIVTVRRSEAIDLDLTIDEAIQFIVSCGVVVPPQQRTDGSVVPRRKAPVTSEAVVGETAEKV</sequence>
<organism evidence="2 3">
    <name type="scientific">Crateriforma conspicua</name>
    <dbReference type="NCBI Taxonomy" id="2527996"/>
    <lineage>
        <taxon>Bacteria</taxon>
        <taxon>Pseudomonadati</taxon>
        <taxon>Planctomycetota</taxon>
        <taxon>Planctomycetia</taxon>
        <taxon>Planctomycetales</taxon>
        <taxon>Planctomycetaceae</taxon>
        <taxon>Crateriforma</taxon>
    </lineage>
</organism>
<gene>
    <name evidence="2" type="ORF">Pan14r_22640</name>
</gene>
<dbReference type="PANTHER" id="PTHR31876:SF26">
    <property type="entry name" value="PROTEIN LIKE COV 2"/>
    <property type="match status" value="1"/>
</dbReference>
<feature type="transmembrane region" description="Helical" evidence="1">
    <location>
        <begin position="162"/>
        <end position="183"/>
    </location>
</feature>
<proteinExistence type="predicted"/>
<keyword evidence="1" id="KW-0812">Transmembrane</keyword>
<comment type="caution">
    <text evidence="2">The sequence shown here is derived from an EMBL/GenBank/DDBJ whole genome shotgun (WGS) entry which is preliminary data.</text>
</comment>
<keyword evidence="1" id="KW-0472">Membrane</keyword>
<dbReference type="PANTHER" id="PTHR31876">
    <property type="entry name" value="COV-LIKE PROTEIN 1"/>
    <property type="match status" value="1"/>
</dbReference>
<dbReference type="Proteomes" id="UP000317238">
    <property type="component" value="Unassembled WGS sequence"/>
</dbReference>
<dbReference type="AlphaFoldDB" id="A0A5C5Y2S3"/>
<evidence type="ECO:0000256" key="1">
    <source>
        <dbReference type="SAM" id="Phobius"/>
    </source>
</evidence>
<feature type="transmembrane region" description="Helical" evidence="1">
    <location>
        <begin position="39"/>
        <end position="61"/>
    </location>
</feature>
<dbReference type="InterPro" id="IPR007462">
    <property type="entry name" value="COV1-like"/>
</dbReference>
<keyword evidence="3" id="KW-1185">Reference proteome</keyword>
<accession>A0A5C5Y2S3</accession>
<dbReference type="OrthoDB" id="9780267at2"/>
<dbReference type="EMBL" id="SJPL01000001">
    <property type="protein sequence ID" value="TWT69967.1"/>
    <property type="molecule type" value="Genomic_DNA"/>
</dbReference>
<evidence type="ECO:0000313" key="2">
    <source>
        <dbReference type="EMBL" id="TWT69967.1"/>
    </source>
</evidence>
<reference evidence="2 3" key="1">
    <citation type="submission" date="2019-02" db="EMBL/GenBank/DDBJ databases">
        <title>Deep-cultivation of Planctomycetes and their phenomic and genomic characterization uncovers novel biology.</title>
        <authorList>
            <person name="Wiegand S."/>
            <person name="Jogler M."/>
            <person name="Boedeker C."/>
            <person name="Pinto D."/>
            <person name="Vollmers J."/>
            <person name="Rivas-Marin E."/>
            <person name="Kohn T."/>
            <person name="Peeters S.H."/>
            <person name="Heuer A."/>
            <person name="Rast P."/>
            <person name="Oberbeckmann S."/>
            <person name="Bunk B."/>
            <person name="Jeske O."/>
            <person name="Meyerdierks A."/>
            <person name="Storesund J.E."/>
            <person name="Kallscheuer N."/>
            <person name="Luecker S."/>
            <person name="Lage O.M."/>
            <person name="Pohl T."/>
            <person name="Merkel B.J."/>
            <person name="Hornburger P."/>
            <person name="Mueller R.-W."/>
            <person name="Bruemmer F."/>
            <person name="Labrenz M."/>
            <person name="Spormann A.M."/>
            <person name="Op Den Camp H."/>
            <person name="Overmann J."/>
            <person name="Amann R."/>
            <person name="Jetten M.S.M."/>
            <person name="Mascher T."/>
            <person name="Medema M.H."/>
            <person name="Devos D.P."/>
            <person name="Kaster A.-K."/>
            <person name="Ovreas L."/>
            <person name="Rohde M."/>
            <person name="Galperin M.Y."/>
            <person name="Jogler C."/>
        </authorList>
    </citation>
    <scope>NUCLEOTIDE SEQUENCE [LARGE SCALE GENOMIC DNA]</scope>
    <source>
        <strain evidence="2 3">Pan14r</strain>
    </source>
</reference>
<name>A0A5C5Y2S3_9PLAN</name>
<dbReference type="Pfam" id="PF04367">
    <property type="entry name" value="DUF502"/>
    <property type="match status" value="1"/>
</dbReference>